<evidence type="ECO:0000256" key="10">
    <source>
        <dbReference type="PROSITE-ProRule" id="PRU00192"/>
    </source>
</evidence>
<dbReference type="GO" id="GO:0030027">
    <property type="term" value="C:lamellipodium"/>
    <property type="evidence" value="ECO:0007669"/>
    <property type="project" value="UniProtKB-SubCell"/>
</dbReference>
<feature type="region of interest" description="Disordered" evidence="11">
    <location>
        <begin position="222"/>
        <end position="334"/>
    </location>
</feature>
<dbReference type="OrthoDB" id="2159336at2759"/>
<dbReference type="Gene3D" id="6.10.140.1620">
    <property type="match status" value="1"/>
</dbReference>
<comment type="caution">
    <text evidence="13">The sequence shown here is derived from an EMBL/GenBank/DDBJ whole genome shotgun (WGS) entry which is preliminary data.</text>
</comment>
<dbReference type="AlphaFoldDB" id="A0A267FIL4"/>
<name>A0A267FIL4_9PLAT</name>
<evidence type="ECO:0000256" key="2">
    <source>
        <dbReference type="ARBA" id="ARBA00004510"/>
    </source>
</evidence>
<dbReference type="GO" id="GO:0017124">
    <property type="term" value="F:SH3 domain binding"/>
    <property type="evidence" value="ECO:0007669"/>
    <property type="project" value="TreeGrafter"/>
</dbReference>
<feature type="region of interest" description="Disordered" evidence="11">
    <location>
        <begin position="1"/>
        <end position="20"/>
    </location>
</feature>
<comment type="similarity">
    <text evidence="3">Belongs to the ABI family.</text>
</comment>
<dbReference type="Proteomes" id="UP000215902">
    <property type="component" value="Unassembled WGS sequence"/>
</dbReference>
<reference evidence="13 14" key="1">
    <citation type="submission" date="2017-06" db="EMBL/GenBank/DDBJ databases">
        <title>A platform for efficient transgenesis in Macrostomum lignano, a flatworm model organism for stem cell research.</title>
        <authorList>
            <person name="Berezikov E."/>
        </authorList>
    </citation>
    <scope>NUCLEOTIDE SEQUENCE [LARGE SCALE GENOMIC DNA]</scope>
    <source>
        <strain evidence="13">DV1</strain>
        <tissue evidence="13">Whole organism</tissue>
    </source>
</reference>
<gene>
    <name evidence="13" type="ORF">BOX15_Mlig023343g1</name>
</gene>
<evidence type="ECO:0000313" key="13">
    <source>
        <dbReference type="EMBL" id="PAA73616.1"/>
    </source>
</evidence>
<evidence type="ECO:0000256" key="4">
    <source>
        <dbReference type="ARBA" id="ARBA00022443"/>
    </source>
</evidence>
<feature type="compositionally biased region" description="Low complexity" evidence="11">
    <location>
        <begin position="302"/>
        <end position="311"/>
    </location>
</feature>
<dbReference type="SMART" id="SM00326">
    <property type="entry name" value="SH3"/>
    <property type="match status" value="1"/>
</dbReference>
<evidence type="ECO:0000259" key="12">
    <source>
        <dbReference type="PROSITE" id="PS50002"/>
    </source>
</evidence>
<dbReference type="SUPFAM" id="SSF50044">
    <property type="entry name" value="SH3-domain"/>
    <property type="match status" value="1"/>
</dbReference>
<dbReference type="InterPro" id="IPR028457">
    <property type="entry name" value="ABI"/>
</dbReference>
<evidence type="ECO:0000256" key="5">
    <source>
        <dbReference type="ARBA" id="ARBA00022490"/>
    </source>
</evidence>
<proteinExistence type="inferred from homology"/>
<dbReference type="EMBL" id="NIVC01001003">
    <property type="protein sequence ID" value="PAA73616.1"/>
    <property type="molecule type" value="Genomic_DNA"/>
</dbReference>
<feature type="non-terminal residue" evidence="13">
    <location>
        <position position="1"/>
    </location>
</feature>
<keyword evidence="5" id="KW-0963">Cytoplasm</keyword>
<dbReference type="PANTHER" id="PTHR10460:SF0">
    <property type="entry name" value="ABELSON INTERACTING PROTEIN, ISOFORM D"/>
    <property type="match status" value="1"/>
</dbReference>
<dbReference type="Pfam" id="PF07815">
    <property type="entry name" value="Abi_HHR"/>
    <property type="match status" value="1"/>
</dbReference>
<dbReference type="PANTHER" id="PTHR10460">
    <property type="entry name" value="ABL INTERACTOR FAMILY MEMBER"/>
    <property type="match status" value="1"/>
</dbReference>
<evidence type="ECO:0000256" key="8">
    <source>
        <dbReference type="ARBA" id="ARBA00023212"/>
    </source>
</evidence>
<dbReference type="GO" id="GO:0031209">
    <property type="term" value="C:SCAR complex"/>
    <property type="evidence" value="ECO:0007669"/>
    <property type="project" value="TreeGrafter"/>
</dbReference>
<feature type="compositionally biased region" description="Low complexity" evidence="11">
    <location>
        <begin position="1"/>
        <end position="16"/>
    </location>
</feature>
<feature type="compositionally biased region" description="Pro residues" evidence="11">
    <location>
        <begin position="285"/>
        <end position="301"/>
    </location>
</feature>
<dbReference type="CDD" id="cd11826">
    <property type="entry name" value="SH3_Abi"/>
    <property type="match status" value="1"/>
</dbReference>
<feature type="compositionally biased region" description="Pro residues" evidence="11">
    <location>
        <begin position="312"/>
        <end position="321"/>
    </location>
</feature>
<evidence type="ECO:0000256" key="6">
    <source>
        <dbReference type="ARBA" id="ARBA00022553"/>
    </source>
</evidence>
<evidence type="ECO:0000256" key="7">
    <source>
        <dbReference type="ARBA" id="ARBA00023054"/>
    </source>
</evidence>
<sequence>KAMSAAPEAPSSAAVAQDGGSRLDELSKHLDVDIANGIKELDRSSQSLESVAQFCRTNYLNAKDRKEREAAVRQTEKYATQSLASVAYQINVLAKDFQDLLDLETGELSRLSTDIGSLSARVSVHKERMARRHIGQLATPRPAEPLPVAGQHRLPGIVYHAGANAPPPAPPRYSRQPIDYSVLDSIGHGVVEQQSGVVNPDGSMTVGRQAGRQVSAAYSTGRGAVDRGASGNYSTIAGGASGSRRGSAVTASVAGSHPESTGSPRRLSTVSTASSKMITATPAVAEPPPPPPAPPPAPPLPTSAMPPRTQTPLPPPPPPEPELPEPQFDSSSNANVDISSLVPQADEQLVPHQPSDPDWAPEFYLRRVVAIYDYISDVSDELTFNEGAVIYVVRKNDDGWWEGYMEPGVSGLFPGNFVE</sequence>
<evidence type="ECO:0000256" key="9">
    <source>
        <dbReference type="ARBA" id="ARBA00023273"/>
    </source>
</evidence>
<keyword evidence="6" id="KW-0597">Phosphoprotein</keyword>
<protein>
    <recommendedName>
        <fullName evidence="12">SH3 domain-containing protein</fullName>
    </recommendedName>
</protein>
<dbReference type="PROSITE" id="PS50002">
    <property type="entry name" value="SH3"/>
    <property type="match status" value="1"/>
</dbReference>
<keyword evidence="7" id="KW-0175">Coiled coil</keyword>
<organism evidence="13 14">
    <name type="scientific">Macrostomum lignano</name>
    <dbReference type="NCBI Taxonomy" id="282301"/>
    <lineage>
        <taxon>Eukaryota</taxon>
        <taxon>Metazoa</taxon>
        <taxon>Spiralia</taxon>
        <taxon>Lophotrochozoa</taxon>
        <taxon>Platyhelminthes</taxon>
        <taxon>Rhabditophora</taxon>
        <taxon>Macrostomorpha</taxon>
        <taxon>Macrostomida</taxon>
        <taxon>Macrostomidae</taxon>
        <taxon>Macrostomum</taxon>
    </lineage>
</organism>
<accession>A0A267FIL4</accession>
<evidence type="ECO:0000256" key="1">
    <source>
        <dbReference type="ARBA" id="ARBA00004245"/>
    </source>
</evidence>
<feature type="compositionally biased region" description="Low complexity" evidence="11">
    <location>
        <begin position="242"/>
        <end position="252"/>
    </location>
</feature>
<evidence type="ECO:0000256" key="3">
    <source>
        <dbReference type="ARBA" id="ARBA00010020"/>
    </source>
</evidence>
<dbReference type="FunFam" id="2.30.30.40:FF:000002">
    <property type="entry name" value="abl interactor 1 isoform X1"/>
    <property type="match status" value="1"/>
</dbReference>
<evidence type="ECO:0000256" key="11">
    <source>
        <dbReference type="SAM" id="MobiDB-lite"/>
    </source>
</evidence>
<dbReference type="Gene3D" id="2.30.30.40">
    <property type="entry name" value="SH3 Domains"/>
    <property type="match status" value="1"/>
</dbReference>
<dbReference type="InterPro" id="IPR001452">
    <property type="entry name" value="SH3_domain"/>
</dbReference>
<dbReference type="PRINTS" id="PR00452">
    <property type="entry name" value="SH3DOMAIN"/>
</dbReference>
<keyword evidence="4 10" id="KW-0728">SH3 domain</keyword>
<keyword evidence="8" id="KW-0206">Cytoskeleton</keyword>
<dbReference type="GO" id="GO:0035591">
    <property type="term" value="F:signaling adaptor activity"/>
    <property type="evidence" value="ECO:0007669"/>
    <property type="project" value="TreeGrafter"/>
</dbReference>
<dbReference type="InterPro" id="IPR036028">
    <property type="entry name" value="SH3-like_dom_sf"/>
</dbReference>
<dbReference type="GO" id="GO:0001764">
    <property type="term" value="P:neuron migration"/>
    <property type="evidence" value="ECO:0007669"/>
    <property type="project" value="TreeGrafter"/>
</dbReference>
<keyword evidence="14" id="KW-1185">Reference proteome</keyword>
<dbReference type="Pfam" id="PF00018">
    <property type="entry name" value="SH3_1"/>
    <property type="match status" value="1"/>
</dbReference>
<feature type="domain" description="SH3" evidence="12">
    <location>
        <begin position="363"/>
        <end position="419"/>
    </location>
</feature>
<keyword evidence="9" id="KW-0966">Cell projection</keyword>
<dbReference type="InterPro" id="IPR012849">
    <property type="entry name" value="Abl-interactor_HHR_dom"/>
</dbReference>
<feature type="compositionally biased region" description="Polar residues" evidence="11">
    <location>
        <begin position="258"/>
        <end position="278"/>
    </location>
</feature>
<dbReference type="InterPro" id="IPR028455">
    <property type="entry name" value="ABI3_SH3"/>
</dbReference>
<comment type="subcellular location">
    <subcellularLocation>
        <location evidence="2">Cell projection</location>
        <location evidence="2">Lamellipodium</location>
    </subcellularLocation>
    <subcellularLocation>
        <location evidence="1">Cytoplasm</location>
        <location evidence="1">Cytoskeleton</location>
    </subcellularLocation>
</comment>
<evidence type="ECO:0000313" key="14">
    <source>
        <dbReference type="Proteomes" id="UP000215902"/>
    </source>
</evidence>
<dbReference type="GO" id="GO:0098858">
    <property type="term" value="C:actin-based cell projection"/>
    <property type="evidence" value="ECO:0007669"/>
    <property type="project" value="TreeGrafter"/>
</dbReference>
<dbReference type="GO" id="GO:0005856">
    <property type="term" value="C:cytoskeleton"/>
    <property type="evidence" value="ECO:0007669"/>
    <property type="project" value="UniProtKB-SubCell"/>
</dbReference>
<dbReference type="STRING" id="282301.A0A267FIL4"/>